<sequence>MEELEEDHLIKNNGYISPSSSPPTPPSPLPISVGPGNQKYSFSPSPSPSPPFSPLPSRHGTADNLPLLLETLSTPAVAQVPSTFSLDKRAPDEPSGDSNSCLKELLDWFVVRCCSCFSWSSQILDRRLVKSHSD</sequence>
<protein>
    <submittedName>
        <fullName evidence="1">Uncharacterized protein</fullName>
    </submittedName>
</protein>
<dbReference type="Proteomes" id="UP001164250">
    <property type="component" value="Chromosome 15"/>
</dbReference>
<keyword evidence="2" id="KW-1185">Reference proteome</keyword>
<dbReference type="EMBL" id="CM047910">
    <property type="protein sequence ID" value="KAJ0075287.1"/>
    <property type="molecule type" value="Genomic_DNA"/>
</dbReference>
<organism evidence="1 2">
    <name type="scientific">Pistacia atlantica</name>
    <dbReference type="NCBI Taxonomy" id="434234"/>
    <lineage>
        <taxon>Eukaryota</taxon>
        <taxon>Viridiplantae</taxon>
        <taxon>Streptophyta</taxon>
        <taxon>Embryophyta</taxon>
        <taxon>Tracheophyta</taxon>
        <taxon>Spermatophyta</taxon>
        <taxon>Magnoliopsida</taxon>
        <taxon>eudicotyledons</taxon>
        <taxon>Gunneridae</taxon>
        <taxon>Pentapetalae</taxon>
        <taxon>rosids</taxon>
        <taxon>malvids</taxon>
        <taxon>Sapindales</taxon>
        <taxon>Anacardiaceae</taxon>
        <taxon>Pistacia</taxon>
    </lineage>
</organism>
<proteinExistence type="predicted"/>
<reference evidence="2" key="1">
    <citation type="journal article" date="2023" name="G3 (Bethesda)">
        <title>Genome assembly and association tests identify interacting loci associated with vigor, precocity, and sex in interspecific pistachio rootstocks.</title>
        <authorList>
            <person name="Palmer W."/>
            <person name="Jacygrad E."/>
            <person name="Sagayaradj S."/>
            <person name="Cavanaugh K."/>
            <person name="Han R."/>
            <person name="Bertier L."/>
            <person name="Beede B."/>
            <person name="Kafkas S."/>
            <person name="Golino D."/>
            <person name="Preece J."/>
            <person name="Michelmore R."/>
        </authorList>
    </citation>
    <scope>NUCLEOTIDE SEQUENCE [LARGE SCALE GENOMIC DNA]</scope>
</reference>
<name>A0ACC0ZTB6_9ROSI</name>
<comment type="caution">
    <text evidence="1">The sequence shown here is derived from an EMBL/GenBank/DDBJ whole genome shotgun (WGS) entry which is preliminary data.</text>
</comment>
<gene>
    <name evidence="1" type="ORF">Patl1_34953</name>
</gene>
<accession>A0ACC0ZTB6</accession>
<evidence type="ECO:0000313" key="1">
    <source>
        <dbReference type="EMBL" id="KAJ0075287.1"/>
    </source>
</evidence>
<evidence type="ECO:0000313" key="2">
    <source>
        <dbReference type="Proteomes" id="UP001164250"/>
    </source>
</evidence>